<dbReference type="Pfam" id="PF00441">
    <property type="entry name" value="Acyl-CoA_dh_1"/>
    <property type="match status" value="1"/>
</dbReference>
<dbReference type="AlphaFoldDB" id="A0A7W9YG35"/>
<dbReference type="Proteomes" id="UP000546642">
    <property type="component" value="Unassembled WGS sequence"/>
</dbReference>
<dbReference type="RefSeq" id="WP_184074763.1">
    <property type="nucleotide sequence ID" value="NZ_JACHDS010000001.1"/>
</dbReference>
<dbReference type="InterPro" id="IPR037069">
    <property type="entry name" value="AcylCoA_DH/ox_N_sf"/>
</dbReference>
<keyword evidence="3 6" id="KW-0285">Flavoprotein</keyword>
<name>A0A7W9YG35_9ACTN</name>
<comment type="similarity">
    <text evidence="2 6">Belongs to the acyl-CoA dehydrogenase family.</text>
</comment>
<evidence type="ECO:0000256" key="6">
    <source>
        <dbReference type="RuleBase" id="RU362125"/>
    </source>
</evidence>
<dbReference type="Gene3D" id="1.20.140.10">
    <property type="entry name" value="Butyryl-CoA Dehydrogenase, subunit A, domain 3"/>
    <property type="match status" value="1"/>
</dbReference>
<dbReference type="GO" id="GO:0050660">
    <property type="term" value="F:flavin adenine dinucleotide binding"/>
    <property type="evidence" value="ECO:0007669"/>
    <property type="project" value="InterPro"/>
</dbReference>
<evidence type="ECO:0000256" key="5">
    <source>
        <dbReference type="ARBA" id="ARBA00023002"/>
    </source>
</evidence>
<sequence length="415" mass="45789">MEAVDPHAERHADGAGGDTRDEREFREEVRDWLDANLTGDFARARGRGGPGRDHEAFDVRLAWERHMAAAGWTCIGWPEEYGGRGASIRHQVVFHEEYALAEAPAPVNHMGEHLLGPTLIELGTPRQRDRFLARITAVDELWCQGYSEPGAGSDLAAVATRADLVGDHWVVNGHKVWTSHADQADRCFAIVRTEPGSRRQQGLSCLLIPMDRPGVHVRPITQLTGASGFCEVFFDDARTDAADIVGAPGDGWRVAMTTLGFERGVSMLGRQVGYERELRRLVEAARANGAADDPLIADRLVQAWIGVRTMRFTALRTMAGLRDGAPGPEASTGKIHWARWHRALGELAMDVLGAGSMLTRGAPYDLDAWQRLFLFSRADTVYAGTDEIQRDIIAERVLGLPKDRGPRPPEDRRGR</sequence>
<dbReference type="InterPro" id="IPR013786">
    <property type="entry name" value="AcylCoA_DH/ox_N"/>
</dbReference>
<feature type="region of interest" description="Disordered" evidence="7">
    <location>
        <begin position="1"/>
        <end position="24"/>
    </location>
</feature>
<feature type="domain" description="Acyl-CoA dehydrogenase/oxidase C-terminal" evidence="8">
    <location>
        <begin position="249"/>
        <end position="398"/>
    </location>
</feature>
<keyword evidence="5 6" id="KW-0560">Oxidoreductase</keyword>
<comment type="caution">
    <text evidence="11">The sequence shown here is derived from an EMBL/GenBank/DDBJ whole genome shotgun (WGS) entry which is preliminary data.</text>
</comment>
<reference evidence="11 12" key="1">
    <citation type="submission" date="2020-08" db="EMBL/GenBank/DDBJ databases">
        <title>Sequencing the genomes of 1000 actinobacteria strains.</title>
        <authorList>
            <person name="Klenk H.-P."/>
        </authorList>
    </citation>
    <scope>NUCLEOTIDE SEQUENCE [LARGE SCALE GENOMIC DNA]</scope>
    <source>
        <strain evidence="11 12">DSM 46659</strain>
    </source>
</reference>
<dbReference type="Pfam" id="PF02770">
    <property type="entry name" value="Acyl-CoA_dh_M"/>
    <property type="match status" value="1"/>
</dbReference>
<dbReference type="GO" id="GO:0005886">
    <property type="term" value="C:plasma membrane"/>
    <property type="evidence" value="ECO:0007669"/>
    <property type="project" value="TreeGrafter"/>
</dbReference>
<dbReference type="InterPro" id="IPR046373">
    <property type="entry name" value="Acyl-CoA_Oxase/DH_mid-dom_sf"/>
</dbReference>
<accession>A0A7W9YG35</accession>
<evidence type="ECO:0000313" key="11">
    <source>
        <dbReference type="EMBL" id="MBB6171503.1"/>
    </source>
</evidence>
<organism evidence="11 12">
    <name type="scientific">Nocardiopsis mwathae</name>
    <dbReference type="NCBI Taxonomy" id="1472723"/>
    <lineage>
        <taxon>Bacteria</taxon>
        <taxon>Bacillati</taxon>
        <taxon>Actinomycetota</taxon>
        <taxon>Actinomycetes</taxon>
        <taxon>Streptosporangiales</taxon>
        <taxon>Nocardiopsidaceae</taxon>
        <taxon>Nocardiopsis</taxon>
    </lineage>
</organism>
<evidence type="ECO:0000259" key="8">
    <source>
        <dbReference type="Pfam" id="PF00441"/>
    </source>
</evidence>
<dbReference type="GO" id="GO:0016627">
    <property type="term" value="F:oxidoreductase activity, acting on the CH-CH group of donors"/>
    <property type="evidence" value="ECO:0007669"/>
    <property type="project" value="InterPro"/>
</dbReference>
<evidence type="ECO:0000259" key="10">
    <source>
        <dbReference type="Pfam" id="PF02771"/>
    </source>
</evidence>
<keyword evidence="12" id="KW-1185">Reference proteome</keyword>
<evidence type="ECO:0000259" key="9">
    <source>
        <dbReference type="Pfam" id="PF02770"/>
    </source>
</evidence>
<dbReference type="SUPFAM" id="SSF47203">
    <property type="entry name" value="Acyl-CoA dehydrogenase C-terminal domain-like"/>
    <property type="match status" value="1"/>
</dbReference>
<dbReference type="PANTHER" id="PTHR43292">
    <property type="entry name" value="ACYL-COA DEHYDROGENASE"/>
    <property type="match status" value="1"/>
</dbReference>
<dbReference type="InterPro" id="IPR009100">
    <property type="entry name" value="AcylCoA_DH/oxidase_NM_dom_sf"/>
</dbReference>
<comment type="cofactor">
    <cofactor evidence="1 6">
        <name>FAD</name>
        <dbReference type="ChEBI" id="CHEBI:57692"/>
    </cofactor>
</comment>
<feature type="domain" description="Acyl-CoA oxidase/dehydrogenase middle" evidence="9">
    <location>
        <begin position="143"/>
        <end position="236"/>
    </location>
</feature>
<evidence type="ECO:0000313" key="12">
    <source>
        <dbReference type="Proteomes" id="UP000546642"/>
    </source>
</evidence>
<dbReference type="InterPro" id="IPR009075">
    <property type="entry name" value="AcylCo_DH/oxidase_C"/>
</dbReference>
<keyword evidence="4 6" id="KW-0274">FAD</keyword>
<dbReference type="Gene3D" id="2.40.110.10">
    <property type="entry name" value="Butyryl-CoA Dehydrogenase, subunit A, domain 2"/>
    <property type="match status" value="1"/>
</dbReference>
<proteinExistence type="inferred from homology"/>
<feature type="domain" description="Acyl-CoA dehydrogenase/oxidase N-terminal" evidence="10">
    <location>
        <begin position="19"/>
        <end position="137"/>
    </location>
</feature>
<dbReference type="SUPFAM" id="SSF56645">
    <property type="entry name" value="Acyl-CoA dehydrogenase NM domain-like"/>
    <property type="match status" value="1"/>
</dbReference>
<evidence type="ECO:0000256" key="3">
    <source>
        <dbReference type="ARBA" id="ARBA00022630"/>
    </source>
</evidence>
<evidence type="ECO:0000256" key="2">
    <source>
        <dbReference type="ARBA" id="ARBA00009347"/>
    </source>
</evidence>
<gene>
    <name evidence="11" type="ORF">HNR23_001563</name>
</gene>
<evidence type="ECO:0000256" key="4">
    <source>
        <dbReference type="ARBA" id="ARBA00022827"/>
    </source>
</evidence>
<dbReference type="InterPro" id="IPR006091">
    <property type="entry name" value="Acyl-CoA_Oxase/DH_mid-dom"/>
</dbReference>
<dbReference type="InterPro" id="IPR052161">
    <property type="entry name" value="Mycobact_Acyl-CoA_DH"/>
</dbReference>
<evidence type="ECO:0000256" key="7">
    <source>
        <dbReference type="SAM" id="MobiDB-lite"/>
    </source>
</evidence>
<dbReference type="PANTHER" id="PTHR43292:SF3">
    <property type="entry name" value="ACYL-COA DEHYDROGENASE FADE29"/>
    <property type="match status" value="1"/>
</dbReference>
<evidence type="ECO:0000256" key="1">
    <source>
        <dbReference type="ARBA" id="ARBA00001974"/>
    </source>
</evidence>
<dbReference type="InterPro" id="IPR036250">
    <property type="entry name" value="AcylCo_DH-like_C"/>
</dbReference>
<protein>
    <submittedName>
        <fullName evidence="11">Alkylation response protein AidB-like acyl-CoA dehydrogenase</fullName>
    </submittedName>
</protein>
<dbReference type="EMBL" id="JACHDS010000001">
    <property type="protein sequence ID" value="MBB6171503.1"/>
    <property type="molecule type" value="Genomic_DNA"/>
</dbReference>
<dbReference type="Pfam" id="PF02771">
    <property type="entry name" value="Acyl-CoA_dh_N"/>
    <property type="match status" value="1"/>
</dbReference>
<dbReference type="Gene3D" id="1.10.540.10">
    <property type="entry name" value="Acyl-CoA dehydrogenase/oxidase, N-terminal domain"/>
    <property type="match status" value="1"/>
</dbReference>